<accession>A0A6M3KI88</accession>
<organism evidence="1">
    <name type="scientific">viral metagenome</name>
    <dbReference type="NCBI Taxonomy" id="1070528"/>
    <lineage>
        <taxon>unclassified sequences</taxon>
        <taxon>metagenomes</taxon>
        <taxon>organismal metagenomes</taxon>
    </lineage>
</organism>
<protein>
    <submittedName>
        <fullName evidence="1">Uncharacterized protein</fullName>
    </submittedName>
</protein>
<name>A0A6M3KI88_9ZZZZ</name>
<proteinExistence type="predicted"/>
<gene>
    <name evidence="1" type="ORF">MM415A00499_0004</name>
</gene>
<reference evidence="1" key="1">
    <citation type="submission" date="2020-03" db="EMBL/GenBank/DDBJ databases">
        <title>The deep terrestrial virosphere.</title>
        <authorList>
            <person name="Holmfeldt K."/>
            <person name="Nilsson E."/>
            <person name="Simone D."/>
            <person name="Lopez-Fernandez M."/>
            <person name="Wu X."/>
            <person name="de Brujin I."/>
            <person name="Lundin D."/>
            <person name="Andersson A."/>
            <person name="Bertilsson S."/>
            <person name="Dopson M."/>
        </authorList>
    </citation>
    <scope>NUCLEOTIDE SEQUENCE</scope>
    <source>
        <strain evidence="1">MM415A00499</strain>
    </source>
</reference>
<evidence type="ECO:0000313" key="1">
    <source>
        <dbReference type="EMBL" id="QJA81729.1"/>
    </source>
</evidence>
<dbReference type="AlphaFoldDB" id="A0A6M3KI88"/>
<sequence length="112" mass="12050">MLKKVLISLALVGLLAVPVMAEEWEYVPVPDEESGQVAADNVILTKKEIRAAYAGTLAQQKAKIVALNEQIQILRDAKAVERAIFLEMKAALKAAILAGTVVPDVDIGEDPE</sequence>
<dbReference type="EMBL" id="MT142468">
    <property type="protein sequence ID" value="QJA81729.1"/>
    <property type="molecule type" value="Genomic_DNA"/>
</dbReference>